<dbReference type="SUPFAM" id="SSF47616">
    <property type="entry name" value="GST C-terminal domain-like"/>
    <property type="match status" value="1"/>
</dbReference>
<name>A0A6A4GMD5_9AGAR</name>
<reference evidence="2" key="1">
    <citation type="journal article" date="2019" name="Environ. Microbiol.">
        <title>Fungal ecological strategies reflected in gene transcription - a case study of two litter decomposers.</title>
        <authorList>
            <person name="Barbi F."/>
            <person name="Kohler A."/>
            <person name="Barry K."/>
            <person name="Baskaran P."/>
            <person name="Daum C."/>
            <person name="Fauchery L."/>
            <person name="Ihrmark K."/>
            <person name="Kuo A."/>
            <person name="LaButti K."/>
            <person name="Lipzen A."/>
            <person name="Morin E."/>
            <person name="Grigoriev I.V."/>
            <person name="Henrissat B."/>
            <person name="Lindahl B."/>
            <person name="Martin F."/>
        </authorList>
    </citation>
    <scope>NUCLEOTIDE SEQUENCE</scope>
    <source>
        <strain evidence="2">JB14</strain>
    </source>
</reference>
<evidence type="ECO:0000313" key="3">
    <source>
        <dbReference type="Proteomes" id="UP000799118"/>
    </source>
</evidence>
<dbReference type="PROSITE" id="PS50404">
    <property type="entry name" value="GST_NTER"/>
    <property type="match status" value="1"/>
</dbReference>
<accession>A0A6A4GMD5</accession>
<protein>
    <recommendedName>
        <fullName evidence="1">GST N-terminal domain-containing protein</fullName>
    </recommendedName>
</protein>
<dbReference type="AlphaFoldDB" id="A0A6A4GMD5"/>
<evidence type="ECO:0000313" key="2">
    <source>
        <dbReference type="EMBL" id="KAE9386354.1"/>
    </source>
</evidence>
<dbReference type="EMBL" id="ML769887">
    <property type="protein sequence ID" value="KAE9386354.1"/>
    <property type="molecule type" value="Genomic_DNA"/>
</dbReference>
<dbReference type="OrthoDB" id="4951845at2759"/>
<dbReference type="InterPro" id="IPR036249">
    <property type="entry name" value="Thioredoxin-like_sf"/>
</dbReference>
<keyword evidence="3" id="KW-1185">Reference proteome</keyword>
<dbReference type="Pfam" id="PF22041">
    <property type="entry name" value="GST_C_7"/>
    <property type="match status" value="1"/>
</dbReference>
<dbReference type="Pfam" id="PF13409">
    <property type="entry name" value="GST_N_2"/>
    <property type="match status" value="1"/>
</dbReference>
<organism evidence="2 3">
    <name type="scientific">Gymnopus androsaceus JB14</name>
    <dbReference type="NCBI Taxonomy" id="1447944"/>
    <lineage>
        <taxon>Eukaryota</taxon>
        <taxon>Fungi</taxon>
        <taxon>Dikarya</taxon>
        <taxon>Basidiomycota</taxon>
        <taxon>Agaricomycotina</taxon>
        <taxon>Agaricomycetes</taxon>
        <taxon>Agaricomycetidae</taxon>
        <taxon>Agaricales</taxon>
        <taxon>Marasmiineae</taxon>
        <taxon>Omphalotaceae</taxon>
        <taxon>Gymnopus</taxon>
    </lineage>
</organism>
<dbReference type="Gene3D" id="3.40.30.10">
    <property type="entry name" value="Glutaredoxin"/>
    <property type="match status" value="1"/>
</dbReference>
<evidence type="ECO:0000259" key="1">
    <source>
        <dbReference type="PROSITE" id="PS50404"/>
    </source>
</evidence>
<dbReference type="Gene3D" id="1.20.1050.10">
    <property type="match status" value="1"/>
</dbReference>
<dbReference type="InterPro" id="IPR054416">
    <property type="entry name" value="GST_UstS-like_C"/>
</dbReference>
<dbReference type="InterPro" id="IPR036282">
    <property type="entry name" value="Glutathione-S-Trfase_C_sf"/>
</dbReference>
<proteinExistence type="predicted"/>
<dbReference type="InterPro" id="IPR004045">
    <property type="entry name" value="Glutathione_S-Trfase_N"/>
</dbReference>
<dbReference type="SUPFAM" id="SSF52833">
    <property type="entry name" value="Thioredoxin-like"/>
    <property type="match status" value="1"/>
</dbReference>
<gene>
    <name evidence="2" type="ORF">BT96DRAFT_1026260</name>
</gene>
<feature type="domain" description="GST N-terminal" evidence="1">
    <location>
        <begin position="8"/>
        <end position="99"/>
    </location>
</feature>
<dbReference type="Proteomes" id="UP000799118">
    <property type="component" value="Unassembled WGS sequence"/>
</dbReference>
<sequence length="249" mass="28552">MLTLYDFDWKLTKGVNWNPHVAKMRYGLNYKGLEFKTTWIEYPDIERIAKELGVKPTGKKLNGDPEYTLPMIVDDSTGVALSESVDIAEYLDKTYPDTPRLLPEGSHTLQAAFRDAFYPKLGSYFPFLVPTVPMVANPSSDEFFRAKYETMLGMKLEDFYPKDEARVVAWNKWKAEVGTVAAWFRKEDVWVMGDTPSFADFILAAFILSAKTLFGADSKEYKEILEIDGGRWGRLAKNVEKYDPNRHTK</sequence>